<dbReference type="STRING" id="1121863.GCA_000621185_04128"/>
<accession>A0A0J8Y600</accession>
<proteinExistence type="predicted"/>
<comment type="caution">
    <text evidence="2">The sequence shown here is derived from an EMBL/GenBank/DDBJ whole genome shotgun (WGS) entry which is preliminary data.</text>
</comment>
<organism evidence="2 3">
    <name type="scientific">Franconibacter pulveris</name>
    <dbReference type="NCBI Taxonomy" id="435910"/>
    <lineage>
        <taxon>Bacteria</taxon>
        <taxon>Pseudomonadati</taxon>
        <taxon>Pseudomonadota</taxon>
        <taxon>Gammaproteobacteria</taxon>
        <taxon>Enterobacterales</taxon>
        <taxon>Enterobacteriaceae</taxon>
        <taxon>Franconibacter</taxon>
    </lineage>
</organism>
<feature type="chain" id="PRO_5005311994" evidence="1">
    <location>
        <begin position="19"/>
        <end position="106"/>
    </location>
</feature>
<feature type="signal peptide" evidence="1">
    <location>
        <begin position="1"/>
        <end position="18"/>
    </location>
</feature>
<dbReference type="Proteomes" id="UP000037315">
    <property type="component" value="Unassembled WGS sequence"/>
</dbReference>
<name>A0A0J8Y600_9ENTR</name>
<sequence length="106" mass="11979">MVKIFSLLFCILAFPVFAQTASTELTLVQRCLDEAKKELKENPEGLTALNALKIVPDSVQVERYDRKIGRQHIATQLTATLRSATKPSVMLLCLLEEDKPLFTFIR</sequence>
<reference evidence="2 3" key="1">
    <citation type="submission" date="2015-06" db="EMBL/GenBank/DDBJ databases">
        <title>Genome sequencing of Cronobacter sp. strain DJ34 isolated from petroleum contaminated sludge of Duliajan Oil Fields, Assam, India.</title>
        <authorList>
            <person name="Pal S."/>
            <person name="Banerjee T.D."/>
            <person name="Roy A."/>
            <person name="Sar P."/>
            <person name="Kazy S.K."/>
        </authorList>
    </citation>
    <scope>NUCLEOTIDE SEQUENCE [LARGE SCALE GENOMIC DNA]</scope>
    <source>
        <strain evidence="2 3">DJ34</strain>
    </source>
</reference>
<dbReference type="PATRIC" id="fig|1656095.3.peg.4198"/>
<protein>
    <submittedName>
        <fullName evidence="2">Uncharacterized protein</fullName>
    </submittedName>
</protein>
<gene>
    <name evidence="2" type="ORF">ACH50_20090</name>
</gene>
<evidence type="ECO:0000313" key="3">
    <source>
        <dbReference type="Proteomes" id="UP000037315"/>
    </source>
</evidence>
<dbReference type="AlphaFoldDB" id="A0A0J8Y600"/>
<keyword evidence="1" id="KW-0732">Signal</keyword>
<dbReference type="EMBL" id="LFEJ01000026">
    <property type="protein sequence ID" value="KMV32844.1"/>
    <property type="molecule type" value="Genomic_DNA"/>
</dbReference>
<evidence type="ECO:0000313" key="2">
    <source>
        <dbReference type="EMBL" id="KMV32844.1"/>
    </source>
</evidence>
<evidence type="ECO:0000256" key="1">
    <source>
        <dbReference type="SAM" id="SignalP"/>
    </source>
</evidence>
<keyword evidence="3" id="KW-1185">Reference proteome</keyword>